<evidence type="ECO:0000256" key="1">
    <source>
        <dbReference type="SAM" id="SignalP"/>
    </source>
</evidence>
<protein>
    <submittedName>
        <fullName evidence="2">Lipoprotein</fullName>
    </submittedName>
</protein>
<sequence length="773" mass="88961">MKKRISLFLVAITVTTLFTGCNKAILSNNKVVLSSSKTNTMAFNLDFKFKVQPETFKVTVESNGTTETVSEPLEKMEVSNLKNNGDKISWSYKKKNIDVQIQKKDKYLDVSIKSSIKEGENKFSWPKVTGEAYMLPLNEGKYIPKDDKVWKEYLNDNEMKTLESFSMQFFASSKKNYSLLYIIKNPYNNEVKFDTKENIKFTFNHEYPSINKNKDYGFRIYLTKNNPVDIAKTYKSFIAGQGNFKSLEDKAKDNKNIEKLYGAPHVYFWDRSAISQENIKWNKLKGKIPQELKLWMQKLLKTKVEDGGELATVFNDIDSLEYIDKYTKDRIIKNFNSLVQLKEFYNPKLFVNLDKKSKALIEKGIDKLNPLELIGLNKSLLKSSLGEAADPIEKWADANTVNVLYDMKKSGIDKMWLGLDDWQEGFLNPKLVSEANKLGYLIGTYDSYHSIHKPGEEKWSTAKFSDTSLYENATVTNKEGKKIEGFNGTGRKLNPNFAMPSVKDRVSSILKTGLKFNSWFLDTDATGEVVDDYSKAHPTTQAEDIKARIERMEYIQKQFNMVVGSEGGNDFASKSIAFAHGIETPAFSWMDKDMSKNKDSKYYVGRYYSSNGGVAELFSKQVPIKDKYKKLFMDTAYTIPLYKLVYNDSVITSYWWGFGTLKIKDEVKNRMLYEVLYNVPPLYHIDKNEWNKNKEVIVKHTKTWSDFSKKAITMEMTDFKILSKDRSVQMTKYGKDLKVIANFSNKEVNTYGEKIAAKSLIIIDGKSKIKYTP</sequence>
<dbReference type="InterPro" id="IPR021459">
    <property type="entry name" value="GH101-related"/>
</dbReference>
<feature type="signal peptide" evidence="1">
    <location>
        <begin position="1"/>
        <end position="19"/>
    </location>
</feature>
<comment type="caution">
    <text evidence="2">The sequence shown here is derived from an EMBL/GenBank/DDBJ whole genome shotgun (WGS) entry which is preliminary data.</text>
</comment>
<evidence type="ECO:0000313" key="2">
    <source>
        <dbReference type="EMBL" id="GCD10138.1"/>
    </source>
</evidence>
<name>A0A401UKT2_9CLOT</name>
<dbReference type="RefSeq" id="WP_185732635.1">
    <property type="nucleotide sequence ID" value="NZ_BHYK01000008.1"/>
</dbReference>
<dbReference type="PROSITE" id="PS51257">
    <property type="entry name" value="PROKAR_LIPOPROTEIN"/>
    <property type="match status" value="1"/>
</dbReference>
<dbReference type="Pfam" id="PF11308">
    <property type="entry name" value="Glyco_hydro_129"/>
    <property type="match status" value="1"/>
</dbReference>
<gene>
    <name evidence="2" type="ORF">Ctaglu_17610</name>
</gene>
<organism evidence="2 3">
    <name type="scientific">Clostridium tagluense</name>
    <dbReference type="NCBI Taxonomy" id="360422"/>
    <lineage>
        <taxon>Bacteria</taxon>
        <taxon>Bacillati</taxon>
        <taxon>Bacillota</taxon>
        <taxon>Clostridia</taxon>
        <taxon>Eubacteriales</taxon>
        <taxon>Clostridiaceae</taxon>
        <taxon>Clostridium</taxon>
    </lineage>
</organism>
<feature type="chain" id="PRO_5039648461" evidence="1">
    <location>
        <begin position="20"/>
        <end position="773"/>
    </location>
</feature>
<reference evidence="2 3" key="1">
    <citation type="submission" date="2018-11" db="EMBL/GenBank/DDBJ databases">
        <title>Genome sequencing and assembly of Clostridium tagluense strain A121.</title>
        <authorList>
            <person name="Murakami T."/>
            <person name="Segawa T."/>
            <person name="Shcherbakova V.A."/>
            <person name="Mori H."/>
            <person name="Yoshimura Y."/>
        </authorList>
    </citation>
    <scope>NUCLEOTIDE SEQUENCE [LARGE SCALE GENOMIC DNA]</scope>
    <source>
        <strain evidence="2 3">A121</strain>
    </source>
</reference>
<keyword evidence="2" id="KW-0449">Lipoprotein</keyword>
<dbReference type="Proteomes" id="UP000287872">
    <property type="component" value="Unassembled WGS sequence"/>
</dbReference>
<dbReference type="EMBL" id="BHYK01000008">
    <property type="protein sequence ID" value="GCD10138.1"/>
    <property type="molecule type" value="Genomic_DNA"/>
</dbReference>
<evidence type="ECO:0000313" key="3">
    <source>
        <dbReference type="Proteomes" id="UP000287872"/>
    </source>
</evidence>
<dbReference type="AlphaFoldDB" id="A0A401UKT2"/>
<accession>A0A401UKT2</accession>
<keyword evidence="1" id="KW-0732">Signal</keyword>
<keyword evidence="3" id="KW-1185">Reference proteome</keyword>
<proteinExistence type="predicted"/>